<dbReference type="GO" id="GO:0015293">
    <property type="term" value="F:symporter activity"/>
    <property type="evidence" value="ECO:0007669"/>
    <property type="project" value="UniProtKB-KW"/>
</dbReference>
<reference evidence="12 13" key="1">
    <citation type="submission" date="2016-10" db="EMBL/GenBank/DDBJ databases">
        <authorList>
            <person name="de Groot N.N."/>
        </authorList>
    </citation>
    <scope>NUCLEOTIDE SEQUENCE [LARGE SCALE GENOMIC DNA]</scope>
    <source>
        <strain evidence="12 13">DSM 45514</strain>
    </source>
</reference>
<feature type="transmembrane region" description="Helical" evidence="11">
    <location>
        <begin position="60"/>
        <end position="76"/>
    </location>
</feature>
<feature type="transmembrane region" description="Helical" evidence="11">
    <location>
        <begin position="355"/>
        <end position="373"/>
    </location>
</feature>
<dbReference type="AlphaFoldDB" id="A0A1G6L286"/>
<evidence type="ECO:0000256" key="1">
    <source>
        <dbReference type="ARBA" id="ARBA00004141"/>
    </source>
</evidence>
<feature type="transmembrane region" description="Helical" evidence="11">
    <location>
        <begin position="227"/>
        <end position="252"/>
    </location>
</feature>
<feature type="transmembrane region" description="Helical" evidence="11">
    <location>
        <begin position="174"/>
        <end position="207"/>
    </location>
</feature>
<feature type="transmembrane region" description="Helical" evidence="11">
    <location>
        <begin position="451"/>
        <end position="468"/>
    </location>
</feature>
<feature type="transmembrane region" description="Helical" evidence="11">
    <location>
        <begin position="393"/>
        <end position="412"/>
    </location>
</feature>
<evidence type="ECO:0000256" key="7">
    <source>
        <dbReference type="ARBA" id="ARBA00022989"/>
    </source>
</evidence>
<evidence type="ECO:0000256" key="4">
    <source>
        <dbReference type="ARBA" id="ARBA00022448"/>
    </source>
</evidence>
<feature type="transmembrane region" description="Helical" evidence="11">
    <location>
        <begin position="136"/>
        <end position="153"/>
    </location>
</feature>
<feature type="transmembrane region" description="Helical" evidence="11">
    <location>
        <begin position="513"/>
        <end position="537"/>
    </location>
</feature>
<dbReference type="InterPro" id="IPR031312">
    <property type="entry name" value="Na/sul_symport_CS"/>
</dbReference>
<dbReference type="GO" id="GO:0015141">
    <property type="term" value="F:succinate transmembrane transporter activity"/>
    <property type="evidence" value="ECO:0007669"/>
    <property type="project" value="UniProtKB-ARBA"/>
</dbReference>
<protein>
    <recommendedName>
        <fullName evidence="3">Sodium-dependent dicarboxylate transporter SdcS</fullName>
    </recommendedName>
    <alternativeName>
        <fullName evidence="9">Na(+)/dicarboxylate symporter</fullName>
    </alternativeName>
</protein>
<comment type="subcellular location">
    <subcellularLocation>
        <location evidence="1">Membrane</location>
        <topology evidence="1">Multi-pass membrane protein</topology>
    </subcellularLocation>
</comment>
<feature type="transmembrane region" description="Helical" evidence="11">
    <location>
        <begin position="330"/>
        <end position="348"/>
    </location>
</feature>
<organism evidence="12 13">
    <name type="scientific">Melghirimyces thermohalophilus</name>
    <dbReference type="NCBI Taxonomy" id="1236220"/>
    <lineage>
        <taxon>Bacteria</taxon>
        <taxon>Bacillati</taxon>
        <taxon>Bacillota</taxon>
        <taxon>Bacilli</taxon>
        <taxon>Bacillales</taxon>
        <taxon>Thermoactinomycetaceae</taxon>
        <taxon>Melghirimyces</taxon>
    </lineage>
</organism>
<dbReference type="PROSITE" id="PS01271">
    <property type="entry name" value="NA_SULFATE"/>
    <property type="match status" value="1"/>
</dbReference>
<feature type="transmembrane region" description="Helical" evidence="11">
    <location>
        <begin position="88"/>
        <end position="116"/>
    </location>
</feature>
<evidence type="ECO:0000256" key="10">
    <source>
        <dbReference type="SAM" id="MobiDB-lite"/>
    </source>
</evidence>
<keyword evidence="7 11" id="KW-1133">Transmembrane helix</keyword>
<feature type="transmembrane region" description="Helical" evidence="11">
    <location>
        <begin position="475"/>
        <end position="493"/>
    </location>
</feature>
<evidence type="ECO:0000256" key="11">
    <source>
        <dbReference type="SAM" id="Phobius"/>
    </source>
</evidence>
<proteinExistence type="inferred from homology"/>
<dbReference type="PANTHER" id="PTHR10283:SF82">
    <property type="entry name" value="SOLUTE CARRIER FAMILY 13 MEMBER 2"/>
    <property type="match status" value="1"/>
</dbReference>
<dbReference type="STRING" id="1236220.SAMN04488112_1078"/>
<sequence length="546" mass="58815">MGTFQLWWNRLCQWSEDVKRLLLFAQYNPKTAATESQAPPGKTGPSTPPPTPSTSSRQKVGLVLGPLLFLIVLLGPSPEGMSSQAQGVLACTLWVSTWWITEAIPIPATSLLPIVLFPLTGSLELGETTASYGDPTIFLFMGGFMIALTMERWNLHKRIALNIISWIGTHPQRLILGSMVATGFLSMWISNTATAMMMVPIGMAVISHVAESFKKNGDAEVDTTPGRFPFGTAMMLGIAYSASIGGLGTLIGTPPNAIFAAQVNQIFGVQISFATWMLFGVPVVIVLLGLTWWYLVKVAYPMNFDNVPGGREIIDKEKESLGTATYEEKMVFIVFTLTALAWITREFILKPLIPGIDDTVIAIAAAVILFLIPSRNHPGTFLLDWDTAKNIPWGILLLFGGGLAIAAGITGSGLDRWIGEQLTLLEGLNFLLVLIVVTTLVIFLTEITSNTATATMMYPIMAAFAGAMQVHPYGLMVAAGVAASCAFMLPVATPPNAVVFGSGSVRIQDMAKAGFWLNLLGVIVVSLAVYFLLPAVWGIDLLTPMK</sequence>
<evidence type="ECO:0000313" key="12">
    <source>
        <dbReference type="EMBL" id="SDC37287.1"/>
    </source>
</evidence>
<dbReference type="PANTHER" id="PTHR10283">
    <property type="entry name" value="SOLUTE CARRIER FAMILY 13 MEMBER"/>
    <property type="match status" value="1"/>
</dbReference>
<name>A0A1G6L286_9BACL</name>
<keyword evidence="4" id="KW-0813">Transport</keyword>
<gene>
    <name evidence="12" type="ORF">SAMN04488112_1078</name>
</gene>
<feature type="transmembrane region" description="Helical" evidence="11">
    <location>
        <begin position="424"/>
        <end position="445"/>
    </location>
</feature>
<keyword evidence="6" id="KW-0769">Symport</keyword>
<evidence type="ECO:0000256" key="2">
    <source>
        <dbReference type="ARBA" id="ARBA00006772"/>
    </source>
</evidence>
<dbReference type="RefSeq" id="WP_245662159.1">
    <property type="nucleotide sequence ID" value="NZ_FMZA01000007.1"/>
</dbReference>
<evidence type="ECO:0000313" key="13">
    <source>
        <dbReference type="Proteomes" id="UP000199387"/>
    </source>
</evidence>
<keyword evidence="13" id="KW-1185">Reference proteome</keyword>
<dbReference type="Pfam" id="PF00939">
    <property type="entry name" value="Na_sulph_symp"/>
    <property type="match status" value="1"/>
</dbReference>
<evidence type="ECO:0000256" key="6">
    <source>
        <dbReference type="ARBA" id="ARBA00022847"/>
    </source>
</evidence>
<dbReference type="InterPro" id="IPR001898">
    <property type="entry name" value="SLC13A/DASS"/>
</dbReference>
<feature type="transmembrane region" description="Helical" evidence="11">
    <location>
        <begin position="273"/>
        <end position="295"/>
    </location>
</feature>
<accession>A0A1G6L286</accession>
<evidence type="ECO:0000256" key="9">
    <source>
        <dbReference type="ARBA" id="ARBA00031174"/>
    </source>
</evidence>
<keyword evidence="5 11" id="KW-0812">Transmembrane</keyword>
<dbReference type="GO" id="GO:0005886">
    <property type="term" value="C:plasma membrane"/>
    <property type="evidence" value="ECO:0007669"/>
    <property type="project" value="TreeGrafter"/>
</dbReference>
<dbReference type="EMBL" id="FMZA01000007">
    <property type="protein sequence ID" value="SDC37287.1"/>
    <property type="molecule type" value="Genomic_DNA"/>
</dbReference>
<dbReference type="CDD" id="cd01115">
    <property type="entry name" value="SLC13_permease"/>
    <property type="match status" value="1"/>
</dbReference>
<evidence type="ECO:0000256" key="3">
    <source>
        <dbReference type="ARBA" id="ARBA00020150"/>
    </source>
</evidence>
<evidence type="ECO:0000256" key="5">
    <source>
        <dbReference type="ARBA" id="ARBA00022692"/>
    </source>
</evidence>
<evidence type="ECO:0000256" key="8">
    <source>
        <dbReference type="ARBA" id="ARBA00023136"/>
    </source>
</evidence>
<dbReference type="NCBIfam" id="TIGR00785">
    <property type="entry name" value="dass"/>
    <property type="match status" value="1"/>
</dbReference>
<feature type="region of interest" description="Disordered" evidence="10">
    <location>
        <begin position="32"/>
        <end position="57"/>
    </location>
</feature>
<comment type="similarity">
    <text evidence="2">Belongs to the SLC13A/DASS transporter (TC 2.A.47) family. NADC subfamily.</text>
</comment>
<dbReference type="Proteomes" id="UP000199387">
    <property type="component" value="Unassembled WGS sequence"/>
</dbReference>
<keyword evidence="8 11" id="KW-0472">Membrane</keyword>